<dbReference type="AlphaFoldDB" id="A0A9D4ERP0"/>
<gene>
    <name evidence="1" type="ORF">DPMN_163212</name>
</gene>
<organism evidence="1 2">
    <name type="scientific">Dreissena polymorpha</name>
    <name type="common">Zebra mussel</name>
    <name type="synonym">Mytilus polymorpha</name>
    <dbReference type="NCBI Taxonomy" id="45954"/>
    <lineage>
        <taxon>Eukaryota</taxon>
        <taxon>Metazoa</taxon>
        <taxon>Spiralia</taxon>
        <taxon>Lophotrochozoa</taxon>
        <taxon>Mollusca</taxon>
        <taxon>Bivalvia</taxon>
        <taxon>Autobranchia</taxon>
        <taxon>Heteroconchia</taxon>
        <taxon>Euheterodonta</taxon>
        <taxon>Imparidentia</taxon>
        <taxon>Neoheterodontei</taxon>
        <taxon>Myida</taxon>
        <taxon>Dreissenoidea</taxon>
        <taxon>Dreissenidae</taxon>
        <taxon>Dreissena</taxon>
    </lineage>
</organism>
<name>A0A9D4ERP0_DREPO</name>
<evidence type="ECO:0000313" key="2">
    <source>
        <dbReference type="Proteomes" id="UP000828390"/>
    </source>
</evidence>
<accession>A0A9D4ERP0</accession>
<comment type="caution">
    <text evidence="1">The sequence shown here is derived from an EMBL/GenBank/DDBJ whole genome shotgun (WGS) entry which is preliminary data.</text>
</comment>
<proteinExistence type="predicted"/>
<keyword evidence="2" id="KW-1185">Reference proteome</keyword>
<evidence type="ECO:0000313" key="1">
    <source>
        <dbReference type="EMBL" id="KAH3785127.1"/>
    </source>
</evidence>
<dbReference type="EMBL" id="JAIWYP010000008">
    <property type="protein sequence ID" value="KAH3785127.1"/>
    <property type="molecule type" value="Genomic_DNA"/>
</dbReference>
<protein>
    <submittedName>
        <fullName evidence="1">Uncharacterized protein</fullName>
    </submittedName>
</protein>
<sequence length="50" mass="5675">MWYTDDTDHGPYGPNHTAQICGPYGLDVRTLRPRCGLYGPDLRTICLYAM</sequence>
<reference evidence="1" key="2">
    <citation type="submission" date="2020-11" db="EMBL/GenBank/DDBJ databases">
        <authorList>
            <person name="McCartney M.A."/>
            <person name="Auch B."/>
            <person name="Kono T."/>
            <person name="Mallez S."/>
            <person name="Becker A."/>
            <person name="Gohl D.M."/>
            <person name="Silverstein K.A.T."/>
            <person name="Koren S."/>
            <person name="Bechman K.B."/>
            <person name="Herman A."/>
            <person name="Abrahante J.E."/>
            <person name="Garbe J."/>
        </authorList>
    </citation>
    <scope>NUCLEOTIDE SEQUENCE</scope>
    <source>
        <strain evidence="1">Duluth1</strain>
        <tissue evidence="1">Whole animal</tissue>
    </source>
</reference>
<dbReference type="Proteomes" id="UP000828390">
    <property type="component" value="Unassembled WGS sequence"/>
</dbReference>
<reference evidence="1" key="1">
    <citation type="journal article" date="2019" name="bioRxiv">
        <title>The Genome of the Zebra Mussel, Dreissena polymorpha: A Resource for Invasive Species Research.</title>
        <authorList>
            <person name="McCartney M.A."/>
            <person name="Auch B."/>
            <person name="Kono T."/>
            <person name="Mallez S."/>
            <person name="Zhang Y."/>
            <person name="Obille A."/>
            <person name="Becker A."/>
            <person name="Abrahante J.E."/>
            <person name="Garbe J."/>
            <person name="Badalamenti J.P."/>
            <person name="Herman A."/>
            <person name="Mangelson H."/>
            <person name="Liachko I."/>
            <person name="Sullivan S."/>
            <person name="Sone E.D."/>
            <person name="Koren S."/>
            <person name="Silverstein K.A.T."/>
            <person name="Beckman K.B."/>
            <person name="Gohl D.M."/>
        </authorList>
    </citation>
    <scope>NUCLEOTIDE SEQUENCE</scope>
    <source>
        <strain evidence="1">Duluth1</strain>
        <tissue evidence="1">Whole animal</tissue>
    </source>
</reference>